<gene>
    <name evidence="2" type="ORF">B0H15DRAFT_931932</name>
</gene>
<dbReference type="InterPro" id="IPR025337">
    <property type="entry name" value="Questin_oxidase-like"/>
</dbReference>
<sequence>MDSLPFDAPLKKGLLNIPGASPASEATLQELLRKDYQEHHCFWSDTGLHNHLSHHLLAAHDLGAPVSLLHAIFDNEVGMQQPLRKPGSAPSGEALTSLNWTARLGKAEAYPDYLTFFAAQIAAEGVPATLQRYVFTASANGNGALMLIRVVSGIMHPFIQLGYGVEFGQDFMVAQGLAQAAVTPPGGVSVFEMPAGMPTLENSTKPSPSLLSLLREAYDSPALVPVMPYDSGALMIKRLRDWMSDPKRGAEIRRIYSKWTIDLEGGDQEIAKKVEECILQATLLFAATGKPGRKPRIDFFLMHYLTGAMFLPSVLKALDTTLAKAQLLQSYVRVAALILMLRGRPRIDIPLIMSYPLHPQPPRVTAMASTTAFGKPDEAEGSNPWLAIVKNALHHPEPHVSKAARTLYYAAQLYGNTPAGTFAGCLDASGVETHPGSAMLDGTVFIRAAGIMSKALGWVIAGEDGVDWDRSALGWEEAWATSD</sequence>
<dbReference type="Pfam" id="PF14027">
    <property type="entry name" value="Questin_oxidase"/>
    <property type="match status" value="1"/>
</dbReference>
<name>A0AAD6U4Y9_9AGAR</name>
<dbReference type="GO" id="GO:0016491">
    <property type="term" value="F:oxidoreductase activity"/>
    <property type="evidence" value="ECO:0007669"/>
    <property type="project" value="UniProtKB-KW"/>
</dbReference>
<protein>
    <recommendedName>
        <fullName evidence="4">Oxidoreductase AflY</fullName>
    </recommendedName>
</protein>
<evidence type="ECO:0000256" key="1">
    <source>
        <dbReference type="ARBA" id="ARBA00023002"/>
    </source>
</evidence>
<dbReference type="EMBL" id="JARJCN010000036">
    <property type="protein sequence ID" value="KAJ7084809.1"/>
    <property type="molecule type" value="Genomic_DNA"/>
</dbReference>
<keyword evidence="3" id="KW-1185">Reference proteome</keyword>
<comment type="caution">
    <text evidence="2">The sequence shown here is derived from an EMBL/GenBank/DDBJ whole genome shotgun (WGS) entry which is preliminary data.</text>
</comment>
<reference evidence="2" key="1">
    <citation type="submission" date="2023-03" db="EMBL/GenBank/DDBJ databases">
        <title>Massive genome expansion in bonnet fungi (Mycena s.s.) driven by repeated elements and novel gene families across ecological guilds.</title>
        <authorList>
            <consortium name="Lawrence Berkeley National Laboratory"/>
            <person name="Harder C.B."/>
            <person name="Miyauchi S."/>
            <person name="Viragh M."/>
            <person name="Kuo A."/>
            <person name="Thoen E."/>
            <person name="Andreopoulos B."/>
            <person name="Lu D."/>
            <person name="Skrede I."/>
            <person name="Drula E."/>
            <person name="Henrissat B."/>
            <person name="Morin E."/>
            <person name="Kohler A."/>
            <person name="Barry K."/>
            <person name="LaButti K."/>
            <person name="Morin E."/>
            <person name="Salamov A."/>
            <person name="Lipzen A."/>
            <person name="Mereny Z."/>
            <person name="Hegedus B."/>
            <person name="Baldrian P."/>
            <person name="Stursova M."/>
            <person name="Weitz H."/>
            <person name="Taylor A."/>
            <person name="Grigoriev I.V."/>
            <person name="Nagy L.G."/>
            <person name="Martin F."/>
            <person name="Kauserud H."/>
        </authorList>
    </citation>
    <scope>NUCLEOTIDE SEQUENCE</scope>
    <source>
        <strain evidence="2">CBHHK173m</strain>
    </source>
</reference>
<dbReference type="PANTHER" id="PTHR35870:SF1">
    <property type="entry name" value="PROTEIN, PUTATIVE (AFU_ORTHOLOGUE AFUA_5G03330)-RELATED"/>
    <property type="match status" value="1"/>
</dbReference>
<evidence type="ECO:0000313" key="2">
    <source>
        <dbReference type="EMBL" id="KAJ7084809.1"/>
    </source>
</evidence>
<evidence type="ECO:0000313" key="3">
    <source>
        <dbReference type="Proteomes" id="UP001222325"/>
    </source>
</evidence>
<dbReference type="PANTHER" id="PTHR35870">
    <property type="entry name" value="PROTEIN, PUTATIVE (AFU_ORTHOLOGUE AFUA_5G03330)-RELATED"/>
    <property type="match status" value="1"/>
</dbReference>
<organism evidence="2 3">
    <name type="scientific">Mycena belliarum</name>
    <dbReference type="NCBI Taxonomy" id="1033014"/>
    <lineage>
        <taxon>Eukaryota</taxon>
        <taxon>Fungi</taxon>
        <taxon>Dikarya</taxon>
        <taxon>Basidiomycota</taxon>
        <taxon>Agaricomycotina</taxon>
        <taxon>Agaricomycetes</taxon>
        <taxon>Agaricomycetidae</taxon>
        <taxon>Agaricales</taxon>
        <taxon>Marasmiineae</taxon>
        <taxon>Mycenaceae</taxon>
        <taxon>Mycena</taxon>
    </lineage>
</organism>
<accession>A0AAD6U4Y9</accession>
<dbReference type="Proteomes" id="UP001222325">
    <property type="component" value="Unassembled WGS sequence"/>
</dbReference>
<proteinExistence type="predicted"/>
<evidence type="ECO:0008006" key="4">
    <source>
        <dbReference type="Google" id="ProtNLM"/>
    </source>
</evidence>
<dbReference type="AlphaFoldDB" id="A0AAD6U4Y9"/>
<keyword evidence="1" id="KW-0560">Oxidoreductase</keyword>